<gene>
    <name evidence="1" type="ORF">C3E78_02395</name>
</gene>
<dbReference type="EMBL" id="CP026952">
    <property type="protein sequence ID" value="AWB91162.1"/>
    <property type="molecule type" value="Genomic_DNA"/>
</dbReference>
<sequence length="127" mass="13955">MDLTVIKVTVSEYKKDIKDPDGSGPEAGTEWDSALVRACNVSLGEDDGRDLITNYGVWNLADDDDGSYGTLDLTPSPAPAPQWESFTKLNPGKCQKGWVALERPENVAPTTITYSFNDEEQTRWALS</sequence>
<dbReference type="AlphaFoldDB" id="A0A2S0WIP7"/>
<organism evidence="1 2">
    <name type="scientific">Aeromicrobium chenweiae</name>
    <dbReference type="NCBI Taxonomy" id="2079793"/>
    <lineage>
        <taxon>Bacteria</taxon>
        <taxon>Bacillati</taxon>
        <taxon>Actinomycetota</taxon>
        <taxon>Actinomycetes</taxon>
        <taxon>Propionibacteriales</taxon>
        <taxon>Nocardioidaceae</taxon>
        <taxon>Aeromicrobium</taxon>
    </lineage>
</organism>
<protein>
    <recommendedName>
        <fullName evidence="3">DUF4352 domain-containing protein</fullName>
    </recommendedName>
</protein>
<evidence type="ECO:0008006" key="3">
    <source>
        <dbReference type="Google" id="ProtNLM"/>
    </source>
</evidence>
<name>A0A2S0WIP7_9ACTN</name>
<proteinExistence type="predicted"/>
<reference evidence="2" key="1">
    <citation type="submission" date="2018-01" db="EMBL/GenBank/DDBJ databases">
        <authorList>
            <person name="Li J."/>
        </authorList>
    </citation>
    <scope>NUCLEOTIDE SEQUENCE [LARGE SCALE GENOMIC DNA]</scope>
    <source>
        <strain evidence="2">592</strain>
    </source>
</reference>
<dbReference type="KEGG" id="aez:C3E78_02395"/>
<keyword evidence="2" id="KW-1185">Reference proteome</keyword>
<evidence type="ECO:0000313" key="1">
    <source>
        <dbReference type="EMBL" id="AWB91162.1"/>
    </source>
</evidence>
<accession>A0A2S0WIP7</accession>
<evidence type="ECO:0000313" key="2">
    <source>
        <dbReference type="Proteomes" id="UP000244384"/>
    </source>
</evidence>
<dbReference type="Proteomes" id="UP000244384">
    <property type="component" value="Chromosome"/>
</dbReference>